<feature type="binding site" evidence="3">
    <location>
        <position position="185"/>
    </location>
    <ligand>
        <name>Mn(2+)</name>
        <dbReference type="ChEBI" id="CHEBI:29035"/>
        <label>1</label>
    </ligand>
</feature>
<dbReference type="EMBL" id="JRLW01000016">
    <property type="protein sequence ID" value="KGO88280.1"/>
    <property type="molecule type" value="Genomic_DNA"/>
</dbReference>
<dbReference type="RefSeq" id="WP_026980760.1">
    <property type="nucleotide sequence ID" value="NZ_AUCZ01000014.1"/>
</dbReference>
<dbReference type="InterPro" id="IPR006035">
    <property type="entry name" value="Ureohydrolase"/>
</dbReference>
<proteinExistence type="inferred from homology"/>
<reference evidence="5 6" key="1">
    <citation type="submission" date="2013-09" db="EMBL/GenBank/DDBJ databases">
        <authorList>
            <person name="Zeng Z."/>
            <person name="Chen C."/>
        </authorList>
    </citation>
    <scope>NUCLEOTIDE SEQUENCE [LARGE SCALE GENOMIC DNA]</scope>
    <source>
        <strain evidence="5 6">GH29-5</strain>
    </source>
</reference>
<dbReference type="OrthoDB" id="9788689at2"/>
<organism evidence="5 6">
    <name type="scientific">Flavobacterium suncheonense GH29-5 = DSM 17707</name>
    <dbReference type="NCBI Taxonomy" id="1121899"/>
    <lineage>
        <taxon>Bacteria</taxon>
        <taxon>Pseudomonadati</taxon>
        <taxon>Bacteroidota</taxon>
        <taxon>Flavobacteriia</taxon>
        <taxon>Flavobacteriales</taxon>
        <taxon>Flavobacteriaceae</taxon>
        <taxon>Flavobacterium</taxon>
    </lineage>
</organism>
<dbReference type="PIRSF" id="PIRSF036979">
    <property type="entry name" value="Arginase"/>
    <property type="match status" value="1"/>
</dbReference>
<dbReference type="PANTHER" id="PTHR11358">
    <property type="entry name" value="ARGINASE/AGMATINASE"/>
    <property type="match status" value="1"/>
</dbReference>
<comment type="similarity">
    <text evidence="4">Belongs to the arginase family.</text>
</comment>
<name>A0A0A2MIZ3_9FLAO</name>
<evidence type="ECO:0000256" key="4">
    <source>
        <dbReference type="PROSITE-ProRule" id="PRU00742"/>
    </source>
</evidence>
<dbReference type="STRING" id="1121899.GCA_000430025_02452"/>
<keyword evidence="6" id="KW-1185">Reference proteome</keyword>
<dbReference type="SUPFAM" id="SSF52768">
    <property type="entry name" value="Arginase/deacetylase"/>
    <property type="match status" value="1"/>
</dbReference>
<dbReference type="GO" id="GO:0008783">
    <property type="term" value="F:agmatinase activity"/>
    <property type="evidence" value="ECO:0007669"/>
    <property type="project" value="TreeGrafter"/>
</dbReference>
<gene>
    <name evidence="5" type="ORF">Q764_11630</name>
</gene>
<feature type="binding site" evidence="3">
    <location>
        <position position="181"/>
    </location>
    <ligand>
        <name>Mn(2+)</name>
        <dbReference type="ChEBI" id="CHEBI:29035"/>
        <label>1</label>
    </ligand>
</feature>
<feature type="binding site" evidence="3">
    <location>
        <position position="274"/>
    </location>
    <ligand>
        <name>Mn(2+)</name>
        <dbReference type="ChEBI" id="CHEBI:29035"/>
        <label>1</label>
    </ligand>
</feature>
<dbReference type="PROSITE" id="PS51409">
    <property type="entry name" value="ARGINASE_2"/>
    <property type="match status" value="1"/>
</dbReference>
<dbReference type="CDD" id="cd11593">
    <property type="entry name" value="Agmatinase-like_2"/>
    <property type="match status" value="1"/>
</dbReference>
<sequence>MTKQQIIDTFDPSQPGLADATVFGLPFSAEQSEIIVVPVPWEVTVSYGAGASEGPEAIMDASFQVDLNHQEFPELWKLGIYMDEAPAHWAKNSHKFKGLAQPIIEALEAGEDVSTFPALQSDLDKINKACKDMNEEVKERILHWMNQGKKVALLGGDHSTPLGYYQALATKYNNFGILHLDAHMDLRIAYEGFTYSHASIMYNALQIPQISKIVQVGIRDFCEQEVDVALKDRVLVHTDMDLKQETFEGVTWQQQCDKIIASLPEKVCISFDIDGMYPWYCPNTGTPVPGGFSFEQAAYLLSRLAETDKEIIGFDLVEVAPGDDDWDGNVGARMLFHMCGVFAKSQKLKVGGKIKFNR</sequence>
<evidence type="ECO:0000256" key="1">
    <source>
        <dbReference type="ARBA" id="ARBA00022723"/>
    </source>
</evidence>
<evidence type="ECO:0000313" key="5">
    <source>
        <dbReference type="EMBL" id="KGO88280.1"/>
    </source>
</evidence>
<keyword evidence="3" id="KW-0464">Manganese</keyword>
<dbReference type="Proteomes" id="UP000030121">
    <property type="component" value="Unassembled WGS sequence"/>
</dbReference>
<dbReference type="GO" id="GO:0033389">
    <property type="term" value="P:putrescine biosynthetic process from arginine, via agmatine"/>
    <property type="evidence" value="ECO:0007669"/>
    <property type="project" value="TreeGrafter"/>
</dbReference>
<dbReference type="Pfam" id="PF00491">
    <property type="entry name" value="Arginase"/>
    <property type="match status" value="1"/>
</dbReference>
<dbReference type="InterPro" id="IPR023696">
    <property type="entry name" value="Ureohydrolase_dom_sf"/>
</dbReference>
<dbReference type="PRINTS" id="PR00116">
    <property type="entry name" value="ARGINASE"/>
</dbReference>
<dbReference type="AlphaFoldDB" id="A0A0A2MIZ3"/>
<evidence type="ECO:0000256" key="2">
    <source>
        <dbReference type="ARBA" id="ARBA00022801"/>
    </source>
</evidence>
<feature type="binding site" evidence="3">
    <location>
        <position position="158"/>
    </location>
    <ligand>
        <name>Mn(2+)</name>
        <dbReference type="ChEBI" id="CHEBI:29035"/>
        <label>1</label>
    </ligand>
</feature>
<feature type="binding site" evidence="3">
    <location>
        <position position="272"/>
    </location>
    <ligand>
        <name>Mn(2+)</name>
        <dbReference type="ChEBI" id="CHEBI:29035"/>
        <label>1</label>
    </ligand>
</feature>
<keyword evidence="1 3" id="KW-0479">Metal-binding</keyword>
<dbReference type="Gene3D" id="3.40.800.10">
    <property type="entry name" value="Ureohydrolase domain"/>
    <property type="match status" value="1"/>
</dbReference>
<comment type="caution">
    <text evidence="5">The sequence shown here is derived from an EMBL/GenBank/DDBJ whole genome shotgun (WGS) entry which is preliminary data.</text>
</comment>
<accession>A0A0A2MIZ3</accession>
<dbReference type="PANTHER" id="PTHR11358:SF26">
    <property type="entry name" value="GUANIDINO ACID HYDROLASE, MITOCHONDRIAL"/>
    <property type="match status" value="1"/>
</dbReference>
<feature type="binding site" evidence="3">
    <location>
        <position position="183"/>
    </location>
    <ligand>
        <name>Mn(2+)</name>
        <dbReference type="ChEBI" id="CHEBI:29035"/>
        <label>1</label>
    </ligand>
</feature>
<evidence type="ECO:0000256" key="3">
    <source>
        <dbReference type="PIRSR" id="PIRSR036979-1"/>
    </source>
</evidence>
<protein>
    <submittedName>
        <fullName evidence="5">Agmatinase</fullName>
    </submittedName>
</protein>
<dbReference type="eggNOG" id="COG0010">
    <property type="taxonomic scope" value="Bacteria"/>
</dbReference>
<comment type="cofactor">
    <cofactor evidence="3">
        <name>Mn(2+)</name>
        <dbReference type="ChEBI" id="CHEBI:29035"/>
    </cofactor>
    <text evidence="3">Binds 2 manganese ions per subunit.</text>
</comment>
<dbReference type="GO" id="GO:0046872">
    <property type="term" value="F:metal ion binding"/>
    <property type="evidence" value="ECO:0007669"/>
    <property type="project" value="UniProtKB-KW"/>
</dbReference>
<keyword evidence="2" id="KW-0378">Hydrolase</keyword>
<evidence type="ECO:0000313" key="6">
    <source>
        <dbReference type="Proteomes" id="UP000030121"/>
    </source>
</evidence>